<evidence type="ECO:0000313" key="2">
    <source>
        <dbReference type="EMBL" id="SCZ61249.1"/>
    </source>
</evidence>
<proteinExistence type="predicted"/>
<organism evidence="2 3">
    <name type="scientific">Epibacterium ulvae</name>
    <dbReference type="NCBI Taxonomy" id="1156985"/>
    <lineage>
        <taxon>Bacteria</taxon>
        <taxon>Pseudomonadati</taxon>
        <taxon>Pseudomonadota</taxon>
        <taxon>Alphaproteobacteria</taxon>
        <taxon>Rhodobacterales</taxon>
        <taxon>Roseobacteraceae</taxon>
        <taxon>Epibacterium</taxon>
    </lineage>
</organism>
<keyword evidence="1" id="KW-1133">Transmembrane helix</keyword>
<dbReference type="SUPFAM" id="SSF52540">
    <property type="entry name" value="P-loop containing nucleoside triphosphate hydrolases"/>
    <property type="match status" value="1"/>
</dbReference>
<evidence type="ECO:0000313" key="3">
    <source>
        <dbReference type="Proteomes" id="UP000198767"/>
    </source>
</evidence>
<name>A0A1G5QJA3_9RHOB</name>
<sequence>MVGKVLDTMIQLARTGMTMLCVTHEMGFAREVADRVFLWTPRRSLRKIHPMRSLMGPNIIDFTDLMRWGKKIANSQVPEAEPFIVFPIVALIYFVLCFPLSQWAKSMERKQALGKSR</sequence>
<evidence type="ECO:0000256" key="1">
    <source>
        <dbReference type="SAM" id="Phobius"/>
    </source>
</evidence>
<dbReference type="Gene3D" id="3.40.50.300">
    <property type="entry name" value="P-loop containing nucleotide triphosphate hydrolases"/>
    <property type="match status" value="1"/>
</dbReference>
<dbReference type="AlphaFoldDB" id="A0A1G5QJA3"/>
<dbReference type="InterPro" id="IPR027417">
    <property type="entry name" value="P-loop_NTPase"/>
</dbReference>
<protein>
    <submittedName>
        <fullName evidence="2">Uncharacterized protein</fullName>
    </submittedName>
</protein>
<dbReference type="Proteomes" id="UP000198767">
    <property type="component" value="Unassembled WGS sequence"/>
</dbReference>
<dbReference type="EMBL" id="FMWG01000004">
    <property type="protein sequence ID" value="SCZ61249.1"/>
    <property type="molecule type" value="Genomic_DNA"/>
</dbReference>
<dbReference type="STRING" id="1156985.SAMN04488118_104217"/>
<reference evidence="2 3" key="1">
    <citation type="submission" date="2016-10" db="EMBL/GenBank/DDBJ databases">
        <authorList>
            <person name="de Groot N.N."/>
        </authorList>
    </citation>
    <scope>NUCLEOTIDE SEQUENCE [LARGE SCALE GENOMIC DNA]</scope>
    <source>
        <strain evidence="2 3">U95</strain>
    </source>
</reference>
<keyword evidence="3" id="KW-1185">Reference proteome</keyword>
<accession>A0A1G5QJA3</accession>
<feature type="transmembrane region" description="Helical" evidence="1">
    <location>
        <begin position="83"/>
        <end position="101"/>
    </location>
</feature>
<keyword evidence="1" id="KW-0472">Membrane</keyword>
<keyword evidence="1" id="KW-0812">Transmembrane</keyword>
<gene>
    <name evidence="2" type="ORF">SAMN04488118_104217</name>
</gene>